<evidence type="ECO:0000313" key="2">
    <source>
        <dbReference type="Proteomes" id="UP001204524"/>
    </source>
</evidence>
<comment type="caution">
    <text evidence="1">The sequence shown here is derived from an EMBL/GenBank/DDBJ whole genome shotgun (WGS) entry which is preliminary data.</text>
</comment>
<proteinExistence type="predicted"/>
<dbReference type="Proteomes" id="UP001204524">
    <property type="component" value="Unassembled WGS sequence"/>
</dbReference>
<gene>
    <name evidence="1" type="ORF">NCI01_09145</name>
</gene>
<accession>A0ABT1KX93</accession>
<sequence length="118" mass="13148">MTTTTPSDIRPDDLPATIRAFLAAHTAREADAAARTFTDESVVVDQDETFRGTEQVLDFVRHAGSEFTYTTELVAARRRDDAHWEVVNRIEGDFPGNVADLTYRFTLADDLISELTIG</sequence>
<keyword evidence="2" id="KW-1185">Reference proteome</keyword>
<name>A0ABT1KX93_9ACTN</name>
<dbReference type="RefSeq" id="WP_254181167.1">
    <property type="nucleotide sequence ID" value="NZ_JANARS010000003.1"/>
</dbReference>
<protein>
    <submittedName>
        <fullName evidence="1">Nuclear transport factor 2 family protein</fullName>
    </submittedName>
</protein>
<evidence type="ECO:0000313" key="1">
    <source>
        <dbReference type="EMBL" id="MCP3421959.1"/>
    </source>
</evidence>
<dbReference type="EMBL" id="JANARS010000003">
    <property type="protein sequence ID" value="MCP3421959.1"/>
    <property type="molecule type" value="Genomic_DNA"/>
</dbReference>
<dbReference type="Gene3D" id="3.10.450.50">
    <property type="match status" value="1"/>
</dbReference>
<dbReference type="InterPro" id="IPR032710">
    <property type="entry name" value="NTF2-like_dom_sf"/>
</dbReference>
<dbReference type="SUPFAM" id="SSF54427">
    <property type="entry name" value="NTF2-like"/>
    <property type="match status" value="1"/>
</dbReference>
<organism evidence="1 2">
    <name type="scientific">Nocardioides pinisoli</name>
    <dbReference type="NCBI Taxonomy" id="2950279"/>
    <lineage>
        <taxon>Bacteria</taxon>
        <taxon>Bacillati</taxon>
        <taxon>Actinomycetota</taxon>
        <taxon>Actinomycetes</taxon>
        <taxon>Propionibacteriales</taxon>
        <taxon>Nocardioidaceae</taxon>
        <taxon>Nocardioides</taxon>
    </lineage>
</organism>
<reference evidence="1 2" key="1">
    <citation type="submission" date="2022-06" db="EMBL/GenBank/DDBJ databases">
        <authorList>
            <person name="So Y."/>
        </authorList>
    </citation>
    <scope>NUCLEOTIDE SEQUENCE [LARGE SCALE GENOMIC DNA]</scope>
    <source>
        <strain evidence="1 2">STR3</strain>
    </source>
</reference>